<keyword evidence="4 5" id="KW-0732">Signal</keyword>
<feature type="chain" id="PRO_5028525577" description="Conotoxin" evidence="5">
    <location>
        <begin position="23"/>
        <end position="61"/>
    </location>
</feature>
<dbReference type="InterPro" id="IPR031565">
    <property type="entry name" value="T-conotoxin"/>
</dbReference>
<evidence type="ECO:0000256" key="4">
    <source>
        <dbReference type="ARBA" id="ARBA00022729"/>
    </source>
</evidence>
<protein>
    <recommendedName>
        <fullName evidence="5">Conotoxin</fullName>
    </recommendedName>
</protein>
<evidence type="ECO:0000256" key="5">
    <source>
        <dbReference type="RuleBase" id="RU367125"/>
    </source>
</evidence>
<feature type="signal peptide" evidence="5">
    <location>
        <begin position="1"/>
        <end position="22"/>
    </location>
</feature>
<dbReference type="GO" id="GO:0005576">
    <property type="term" value="C:extracellular region"/>
    <property type="evidence" value="ECO:0007669"/>
    <property type="project" value="UniProtKB-SubCell"/>
</dbReference>
<proteinExistence type="evidence at transcript level"/>
<accession>A0A142C1C9</accession>
<evidence type="ECO:0000256" key="1">
    <source>
        <dbReference type="ARBA" id="ARBA00004613"/>
    </source>
</evidence>
<dbReference type="GO" id="GO:0090729">
    <property type="term" value="F:toxin activity"/>
    <property type="evidence" value="ECO:0007669"/>
    <property type="project" value="UniProtKB-UniRule"/>
</dbReference>
<organism evidence="6">
    <name type="scientific">Conus betulinus</name>
    <name type="common">Beech cone</name>
    <dbReference type="NCBI Taxonomy" id="89764"/>
    <lineage>
        <taxon>Eukaryota</taxon>
        <taxon>Metazoa</taxon>
        <taxon>Spiralia</taxon>
        <taxon>Lophotrochozoa</taxon>
        <taxon>Mollusca</taxon>
        <taxon>Gastropoda</taxon>
        <taxon>Caenogastropoda</taxon>
        <taxon>Neogastropoda</taxon>
        <taxon>Conoidea</taxon>
        <taxon>Conidae</taxon>
        <taxon>Conus</taxon>
        <taxon>Dendroconus</taxon>
    </lineage>
</organism>
<evidence type="ECO:0000256" key="2">
    <source>
        <dbReference type="ARBA" id="ARBA00022525"/>
    </source>
</evidence>
<dbReference type="EMBL" id="KU317670">
    <property type="protein sequence ID" value="AMP44630.1"/>
    <property type="molecule type" value="mRNA"/>
</dbReference>
<keyword evidence="2 5" id="KW-0964">Secreted</keyword>
<evidence type="ECO:0000256" key="3">
    <source>
        <dbReference type="ARBA" id="ARBA00022656"/>
    </source>
</evidence>
<keyword evidence="3 5" id="KW-0800">Toxin</keyword>
<dbReference type="AlphaFoldDB" id="A0A142C1C9"/>
<sequence length="61" mass="6862">MRCLPVFIILLVLIASAPTVDARPKIEDDESLASFHDNVKQTLQRLLNKRDCCPESPPCCH</sequence>
<reference evidence="6" key="1">
    <citation type="submission" date="2015-12" db="EMBL/GenBank/DDBJ databases">
        <title>High throughput identification of novel conotoxins from the Chinese tubular cone snail Conus betulinus by multitranscriptome sequencing.</title>
        <authorList>
            <person name="Ruan Z."/>
            <person name="Peng C."/>
            <person name="Shi Q."/>
            <person name="Yao G."/>
            <person name="Gao B.-M."/>
        </authorList>
    </citation>
    <scope>NUCLEOTIDE SEQUENCE</scope>
</reference>
<comment type="similarity">
    <text evidence="5">Belongs to the conotoxin T superfamily.</text>
</comment>
<name>A0A142C1C9_CONBE</name>
<comment type="subcellular location">
    <subcellularLocation>
        <location evidence="1 5">Secreted</location>
    </subcellularLocation>
</comment>
<evidence type="ECO:0000313" key="6">
    <source>
        <dbReference type="EMBL" id="AMP44630.1"/>
    </source>
</evidence>
<dbReference type="Pfam" id="PF16981">
    <property type="entry name" value="Chi-conotoxin"/>
    <property type="match status" value="1"/>
</dbReference>